<gene>
    <name evidence="2" type="ORF">GFD25_07520</name>
</gene>
<comment type="caution">
    <text evidence="2">The sequence shown here is derived from an EMBL/GenBank/DDBJ whole genome shotgun (WGS) entry which is preliminary data.</text>
</comment>
<dbReference type="RefSeq" id="WP_163231499.1">
    <property type="nucleotide sequence ID" value="NZ_WHZW01000014.1"/>
</dbReference>
<name>A0A6N9Z5Z9_9BIFI</name>
<evidence type="ECO:0000313" key="3">
    <source>
        <dbReference type="Proteomes" id="UP000469194"/>
    </source>
</evidence>
<accession>A0A6N9Z5Z9</accession>
<organism evidence="2 3">
    <name type="scientific">Bifidobacterium aerophilum</name>
    <dbReference type="NCBI Taxonomy" id="1798155"/>
    <lineage>
        <taxon>Bacteria</taxon>
        <taxon>Bacillati</taxon>
        <taxon>Actinomycetota</taxon>
        <taxon>Actinomycetes</taxon>
        <taxon>Bifidobacteriales</taxon>
        <taxon>Bifidobacteriaceae</taxon>
        <taxon>Bifidobacterium</taxon>
    </lineage>
</organism>
<feature type="transmembrane region" description="Helical" evidence="1">
    <location>
        <begin position="46"/>
        <end position="65"/>
    </location>
</feature>
<protein>
    <submittedName>
        <fullName evidence="2">Uncharacterized protein</fullName>
    </submittedName>
</protein>
<keyword evidence="1" id="KW-0812">Transmembrane</keyword>
<evidence type="ECO:0000256" key="1">
    <source>
        <dbReference type="SAM" id="Phobius"/>
    </source>
</evidence>
<reference evidence="2 3" key="1">
    <citation type="submission" date="2019-10" db="EMBL/GenBank/DDBJ databases">
        <title>Bifidobacterium from non-human primates.</title>
        <authorList>
            <person name="Modesto M."/>
        </authorList>
    </citation>
    <scope>NUCLEOTIDE SEQUENCE [LARGE SCALE GENOMIC DNA]</scope>
    <source>
        <strain evidence="2 3">TRE17</strain>
    </source>
</reference>
<keyword evidence="3" id="KW-1185">Reference proteome</keyword>
<evidence type="ECO:0000313" key="2">
    <source>
        <dbReference type="EMBL" id="NEG89830.1"/>
    </source>
</evidence>
<dbReference type="Proteomes" id="UP000469194">
    <property type="component" value="Unassembled WGS sequence"/>
</dbReference>
<keyword evidence="1" id="KW-0472">Membrane</keyword>
<sequence>MDLLNQVLQLFVKFGQIGGGLWLVWGAITFGGALKDQNGPDMKSGMWQIVGGGLVIAAVTLFGSISL</sequence>
<feature type="transmembrane region" description="Helical" evidence="1">
    <location>
        <begin position="14"/>
        <end position="34"/>
    </location>
</feature>
<keyword evidence="1" id="KW-1133">Transmembrane helix</keyword>
<proteinExistence type="predicted"/>
<dbReference type="EMBL" id="WHZW01000014">
    <property type="protein sequence ID" value="NEG89830.1"/>
    <property type="molecule type" value="Genomic_DNA"/>
</dbReference>
<dbReference type="AlphaFoldDB" id="A0A6N9Z5Z9"/>